<keyword evidence="3" id="KW-1185">Reference proteome</keyword>
<dbReference type="SUPFAM" id="SSF56300">
    <property type="entry name" value="Metallo-dependent phosphatases"/>
    <property type="match status" value="1"/>
</dbReference>
<accession>A0ABU4GC25</accession>
<gene>
    <name evidence="2" type="ORF">QT711_15070</name>
</gene>
<evidence type="ECO:0000313" key="2">
    <source>
        <dbReference type="EMBL" id="MDW0114519.1"/>
    </source>
</evidence>
<dbReference type="Gene3D" id="3.60.21.10">
    <property type="match status" value="1"/>
</dbReference>
<dbReference type="Proteomes" id="UP001282284">
    <property type="component" value="Unassembled WGS sequence"/>
</dbReference>
<dbReference type="RefSeq" id="WP_317945632.1">
    <property type="nucleotide sequence ID" value="NZ_JAUBDI010000018.1"/>
</dbReference>
<comment type="caution">
    <text evidence="2">The sequence shown here is derived from an EMBL/GenBank/DDBJ whole genome shotgun (WGS) entry which is preliminary data.</text>
</comment>
<sequence length="357" mass="40951">MIDIQPLDLDKNRRIIITSDIHANLPLFKRLLEKVKYTTEDYLFINGDLCEKGPDSLATVAFARELASCADRVFITKGNCDVVHQYVFNNVEGIKNYMAKQPYSILNEMLEQHNRKLEHFPSLRELGEFYREHFGETLDWLDHLPVGYETDEFIVIHAGVENREDWRNTSLESALYMPLFYEQGHQLDNMVIVGHWPVVNYRSETVSSNSPVIDTTKRIISLDGGNGIKKDGQLNALIIKNGEITCTYVDELEEKEIVQDHMDLTNRVGTVTYPNYELIEIKKESYFTLCENVKLGIQQWVKNEYIDNGMCKGDVSTTFLSVKKEETVSIVNATCEGYTLIKKSDGSVGWIPKECIN</sequence>
<name>A0ABU4GC25_9BACL</name>
<dbReference type="InterPro" id="IPR050126">
    <property type="entry name" value="Ap4A_hydrolase"/>
</dbReference>
<proteinExistence type="predicted"/>
<organism evidence="2 3">
    <name type="scientific">Sporosarcina saromensis</name>
    <dbReference type="NCBI Taxonomy" id="359365"/>
    <lineage>
        <taxon>Bacteria</taxon>
        <taxon>Bacillati</taxon>
        <taxon>Bacillota</taxon>
        <taxon>Bacilli</taxon>
        <taxon>Bacillales</taxon>
        <taxon>Caryophanaceae</taxon>
        <taxon>Sporosarcina</taxon>
    </lineage>
</organism>
<dbReference type="EMBL" id="JAUBDI010000018">
    <property type="protein sequence ID" value="MDW0114519.1"/>
    <property type="molecule type" value="Genomic_DNA"/>
</dbReference>
<dbReference type="SUPFAM" id="SSF50044">
    <property type="entry name" value="SH3-domain"/>
    <property type="match status" value="1"/>
</dbReference>
<dbReference type="Pfam" id="PF00149">
    <property type="entry name" value="Metallophos"/>
    <property type="match status" value="1"/>
</dbReference>
<dbReference type="InterPro" id="IPR004843">
    <property type="entry name" value="Calcineurin-like_PHP"/>
</dbReference>
<protein>
    <submittedName>
        <fullName evidence="2">Metallophosphoesterase</fullName>
    </submittedName>
</protein>
<evidence type="ECO:0000259" key="1">
    <source>
        <dbReference type="Pfam" id="PF00149"/>
    </source>
</evidence>
<dbReference type="InterPro" id="IPR036028">
    <property type="entry name" value="SH3-like_dom_sf"/>
</dbReference>
<dbReference type="InterPro" id="IPR029052">
    <property type="entry name" value="Metallo-depent_PP-like"/>
</dbReference>
<dbReference type="PANTHER" id="PTHR42850">
    <property type="entry name" value="METALLOPHOSPHOESTERASE"/>
    <property type="match status" value="1"/>
</dbReference>
<reference evidence="2 3" key="1">
    <citation type="submission" date="2023-06" db="EMBL/GenBank/DDBJ databases">
        <title>Sporosarcina sp. nov., isolated from Korean traditional fermented seafood 'Jeotgal'.</title>
        <authorList>
            <person name="Yang A.I."/>
            <person name="Shin N.-R."/>
        </authorList>
    </citation>
    <scope>NUCLEOTIDE SEQUENCE [LARGE SCALE GENOMIC DNA]</scope>
    <source>
        <strain evidence="2 3">KCTC13119</strain>
    </source>
</reference>
<dbReference type="PANTHER" id="PTHR42850:SF4">
    <property type="entry name" value="ZINC-DEPENDENT ENDOPOLYPHOSPHATASE"/>
    <property type="match status" value="1"/>
</dbReference>
<feature type="domain" description="Calcineurin-like phosphoesterase" evidence="1">
    <location>
        <begin position="14"/>
        <end position="184"/>
    </location>
</feature>
<evidence type="ECO:0000313" key="3">
    <source>
        <dbReference type="Proteomes" id="UP001282284"/>
    </source>
</evidence>